<dbReference type="GO" id="GO:0001401">
    <property type="term" value="C:SAM complex"/>
    <property type="evidence" value="ECO:0007669"/>
    <property type="project" value="InterPro"/>
</dbReference>
<feature type="compositionally biased region" description="Basic and acidic residues" evidence="7">
    <location>
        <begin position="29"/>
        <end position="41"/>
    </location>
</feature>
<evidence type="ECO:0000256" key="1">
    <source>
        <dbReference type="ARBA" id="ARBA00004294"/>
    </source>
</evidence>
<evidence type="ECO:0000259" key="8">
    <source>
        <dbReference type="Pfam" id="PF10568"/>
    </source>
</evidence>
<dbReference type="InterPro" id="IPR050931">
    <property type="entry name" value="Mito_Protein_Transport_Metaxin"/>
</dbReference>
<evidence type="ECO:0000256" key="3">
    <source>
        <dbReference type="ARBA" id="ARBA00022787"/>
    </source>
</evidence>
<dbReference type="PANTHER" id="PTHR12289">
    <property type="entry name" value="METAXIN RELATED"/>
    <property type="match status" value="1"/>
</dbReference>
<keyword evidence="5" id="KW-0496">Mitochondrion</keyword>
<dbReference type="InterPro" id="IPR019564">
    <property type="entry name" value="Sam37/metaxin_N"/>
</dbReference>
<accession>A0A6P4HYA2</accession>
<dbReference type="Pfam" id="PF10568">
    <property type="entry name" value="Tom37"/>
    <property type="match status" value="1"/>
</dbReference>
<proteinExistence type="predicted"/>
<gene>
    <name evidence="11" type="primary">LOC108070842</name>
</gene>
<dbReference type="GeneID" id="108070842"/>
<keyword evidence="10" id="KW-1185">Reference proteome</keyword>
<feature type="domain" description="Metaxin glutathione S-transferase" evidence="9">
    <location>
        <begin position="226"/>
        <end position="293"/>
    </location>
</feature>
<dbReference type="OrthoDB" id="198787at2759"/>
<dbReference type="Pfam" id="PF17171">
    <property type="entry name" value="GST_C_6"/>
    <property type="match status" value="1"/>
</dbReference>
<evidence type="ECO:0000256" key="5">
    <source>
        <dbReference type="ARBA" id="ARBA00023128"/>
    </source>
</evidence>
<comment type="subcellular location">
    <subcellularLocation>
        <location evidence="1">Mitochondrion outer membrane</location>
    </subcellularLocation>
</comment>
<dbReference type="OMA" id="PNMELAE"/>
<keyword evidence="4" id="KW-0653">Protein transport</keyword>
<evidence type="ECO:0000256" key="6">
    <source>
        <dbReference type="ARBA" id="ARBA00023136"/>
    </source>
</evidence>
<evidence type="ECO:0000313" key="10">
    <source>
        <dbReference type="Proteomes" id="UP001652661"/>
    </source>
</evidence>
<name>A0A6P4HYA2_DROKI</name>
<feature type="region of interest" description="Disordered" evidence="7">
    <location>
        <begin position="304"/>
        <end position="335"/>
    </location>
</feature>
<evidence type="ECO:0000256" key="4">
    <source>
        <dbReference type="ARBA" id="ARBA00022927"/>
    </source>
</evidence>
<dbReference type="Proteomes" id="UP001652661">
    <property type="component" value="Chromosome X"/>
</dbReference>
<protein>
    <submittedName>
        <fullName evidence="11">Metaxin-2</fullName>
    </submittedName>
</protein>
<dbReference type="GO" id="GO:0015031">
    <property type="term" value="P:protein transport"/>
    <property type="evidence" value="ECO:0007669"/>
    <property type="project" value="UniProtKB-KW"/>
</dbReference>
<keyword evidence="3" id="KW-1000">Mitochondrion outer membrane</keyword>
<feature type="compositionally biased region" description="Basic and acidic residues" evidence="7">
    <location>
        <begin position="321"/>
        <end position="335"/>
    </location>
</feature>
<evidence type="ECO:0000313" key="11">
    <source>
        <dbReference type="RefSeq" id="XP_017016964.1"/>
    </source>
</evidence>
<sequence length="335" mass="38771">MNREQSLTAAFGQSGQAAEKPSLDDQNDQLERPQEQNQDHEELLEEGEQSWPDVVQLHQPPEHSQLLLAERTSCIAVRTYLRLCRLPFAEKTSVHAEFMTQGGRLTGLPMLRLGQFDILAEFEPIVNHVVTTKPSKALGRWLSEEQREDMRAMVNYVETVFTLAETHLSYVDPVNYRLYTARRSGGGHPWLLSLIRRFYKQRQAMRLLRVYQWHHLSADEVLDEVSECCEALLEQLEEQGHGWEGYLYGPQPCELDALVFGHVVGIINTPLPNRELTELLYTYPRLVAFCRRIDASLYGGKLLNEREDSGSDTEEECFQEEEQRQEDKEQKKEHD</sequence>
<dbReference type="AlphaFoldDB" id="A0A6P4HYA2"/>
<feature type="region of interest" description="Disordered" evidence="7">
    <location>
        <begin position="1"/>
        <end position="45"/>
    </location>
</feature>
<dbReference type="RefSeq" id="XP_017016964.1">
    <property type="nucleotide sequence ID" value="XM_017161475.3"/>
</dbReference>
<keyword evidence="6" id="KW-0472">Membrane</keyword>
<dbReference type="InterPro" id="IPR033468">
    <property type="entry name" value="Metaxin_GST"/>
</dbReference>
<feature type="compositionally biased region" description="Acidic residues" evidence="7">
    <location>
        <begin position="310"/>
        <end position="320"/>
    </location>
</feature>
<organism evidence="10 11">
    <name type="scientific">Drosophila kikkawai</name>
    <name type="common">Fruit fly</name>
    <dbReference type="NCBI Taxonomy" id="30033"/>
    <lineage>
        <taxon>Eukaryota</taxon>
        <taxon>Metazoa</taxon>
        <taxon>Ecdysozoa</taxon>
        <taxon>Arthropoda</taxon>
        <taxon>Hexapoda</taxon>
        <taxon>Insecta</taxon>
        <taxon>Pterygota</taxon>
        <taxon>Neoptera</taxon>
        <taxon>Endopterygota</taxon>
        <taxon>Diptera</taxon>
        <taxon>Brachycera</taxon>
        <taxon>Muscomorpha</taxon>
        <taxon>Ephydroidea</taxon>
        <taxon>Drosophilidae</taxon>
        <taxon>Drosophila</taxon>
        <taxon>Sophophora</taxon>
    </lineage>
</organism>
<keyword evidence="2" id="KW-0813">Transport</keyword>
<feature type="domain" description="Mitochondrial outer membrane transport complex Sam37/metaxin N-terminal" evidence="8">
    <location>
        <begin position="74"/>
        <end position="195"/>
    </location>
</feature>
<evidence type="ECO:0000259" key="9">
    <source>
        <dbReference type="Pfam" id="PF17171"/>
    </source>
</evidence>
<dbReference type="GO" id="GO:0007005">
    <property type="term" value="P:mitochondrion organization"/>
    <property type="evidence" value="ECO:0007669"/>
    <property type="project" value="TreeGrafter"/>
</dbReference>
<evidence type="ECO:0000256" key="7">
    <source>
        <dbReference type="SAM" id="MobiDB-lite"/>
    </source>
</evidence>
<dbReference type="PANTHER" id="PTHR12289:SF38">
    <property type="entry name" value="METAXIN-2"/>
    <property type="match status" value="1"/>
</dbReference>
<feature type="compositionally biased region" description="Polar residues" evidence="7">
    <location>
        <begin position="1"/>
        <end position="16"/>
    </location>
</feature>
<evidence type="ECO:0000256" key="2">
    <source>
        <dbReference type="ARBA" id="ARBA00022448"/>
    </source>
</evidence>
<reference evidence="11" key="1">
    <citation type="submission" date="2025-08" db="UniProtKB">
        <authorList>
            <consortium name="RefSeq"/>
        </authorList>
    </citation>
    <scope>IDENTIFICATION</scope>
    <source>
        <strain evidence="11">14028-0561.14</strain>
        <tissue evidence="11">Whole fly</tissue>
    </source>
</reference>